<evidence type="ECO:0000256" key="1">
    <source>
        <dbReference type="ARBA" id="ARBA00023015"/>
    </source>
</evidence>
<organism evidence="5 6">
    <name type="scientific">Methylobacterium mesophilicum SR1.6/6</name>
    <dbReference type="NCBI Taxonomy" id="908290"/>
    <lineage>
        <taxon>Bacteria</taxon>
        <taxon>Pseudomonadati</taxon>
        <taxon>Pseudomonadota</taxon>
        <taxon>Alphaproteobacteria</taxon>
        <taxon>Hyphomicrobiales</taxon>
        <taxon>Methylobacteriaceae</taxon>
        <taxon>Methylobacterium</taxon>
    </lineage>
</organism>
<dbReference type="InterPro" id="IPR029016">
    <property type="entry name" value="GAF-like_dom_sf"/>
</dbReference>
<dbReference type="SUPFAM" id="SSF46785">
    <property type="entry name" value="Winged helix' DNA-binding domain"/>
    <property type="match status" value="1"/>
</dbReference>
<evidence type="ECO:0000256" key="2">
    <source>
        <dbReference type="ARBA" id="ARBA00023125"/>
    </source>
</evidence>
<reference evidence="5 6" key="1">
    <citation type="journal article" date="2012" name="Genet. Mol. Biol.">
        <title>Analysis of 16S rRNA and mxaF genes revealing insights into Methylobacterium niche-specific plant association.</title>
        <authorList>
            <person name="Dourado M.N."/>
            <person name="Andreote F.D."/>
            <person name="Dini-Andreote F."/>
            <person name="Conti R."/>
            <person name="Araujo J.M."/>
            <person name="Araujo W.L."/>
        </authorList>
    </citation>
    <scope>NUCLEOTIDE SEQUENCE [LARGE SCALE GENOMIC DNA]</scope>
    <source>
        <strain evidence="5 6">SR1.6/6</strain>
    </source>
</reference>
<dbReference type="InterPro" id="IPR050707">
    <property type="entry name" value="HTH_MetabolicPath_Reg"/>
</dbReference>
<dbReference type="AlphaFoldDB" id="A0A6B9FWZ5"/>
<reference evidence="5 6" key="2">
    <citation type="journal article" date="2013" name="Genome Announc.">
        <title>Draft Genome Sequence of Methylobacterium mesophilicum Strain SR1.6/6, Isolated from Citrus sinensis.</title>
        <authorList>
            <person name="Marinho Almeida D."/>
            <person name="Dini-Andreote F."/>
            <person name="Camargo Neves A.A."/>
            <person name="Juca Ramos R.T."/>
            <person name="Andreote F.D."/>
            <person name="Carneiro A.R."/>
            <person name="Oliveira de Souza Lima A."/>
            <person name="Caracciolo Gomes de Sa P.H."/>
            <person name="Ribeiro Barbosa M.S."/>
            <person name="Araujo W.L."/>
            <person name="Silva A."/>
        </authorList>
    </citation>
    <scope>NUCLEOTIDE SEQUENCE [LARGE SCALE GENOMIC DNA]</scope>
    <source>
        <strain evidence="5 6">SR1.6/6</strain>
    </source>
</reference>
<dbReference type="InterPro" id="IPR005471">
    <property type="entry name" value="Tscrpt_reg_IclR_N"/>
</dbReference>
<dbReference type="Gene3D" id="3.30.450.40">
    <property type="match status" value="1"/>
</dbReference>
<feature type="domain" description="IclR-ED" evidence="4">
    <location>
        <begin position="138"/>
        <end position="325"/>
    </location>
</feature>
<proteinExistence type="predicted"/>
<accession>A0A6B9FWZ5</accession>
<dbReference type="KEGG" id="mmes:MMSR116_27150"/>
<dbReference type="Pfam" id="PF09339">
    <property type="entry name" value="HTH_IclR"/>
    <property type="match status" value="1"/>
</dbReference>
<keyword evidence="2" id="KW-0238">DNA-binding</keyword>
<name>A0A6B9FWZ5_9HYPH</name>
<evidence type="ECO:0000259" key="4">
    <source>
        <dbReference type="PROSITE" id="PS51078"/>
    </source>
</evidence>
<dbReference type="Pfam" id="PF01614">
    <property type="entry name" value="IclR_C"/>
    <property type="match status" value="1"/>
</dbReference>
<dbReference type="GO" id="GO:0003677">
    <property type="term" value="F:DNA binding"/>
    <property type="evidence" value="ECO:0007669"/>
    <property type="project" value="UniProtKB-KW"/>
</dbReference>
<sequence length="325" mass="35853">MVGSGRSVSGRQTSLGGVFGATYAIQSRPSAKAPGHSGSMLHRIRCGESRGSLTAPGGWSYLSHKRIKHPGDETLKAAEQVLDLYARFAEAQSPLAPAELARRLNMAPSTCFNLIRTFEQRGFIYATGARRNLYPTRRMLALTQEIARHDPVGADLLQSLEDLRDRTGETIVLASRNRDRVIYLEVLESPHRIRYSAEVGETRPARVNSMGKALISLLPPEEREALAATFKYERLTERTIPTKDEYLADIERSIPRGWFLNYGESDPDVIAVAVPIVIHGSEFAVTLAGPFHRMEGVIESRAAQVVAACREIESTAQHASTEREG</sequence>
<evidence type="ECO:0000313" key="5">
    <source>
        <dbReference type="EMBL" id="QGY05164.1"/>
    </source>
</evidence>
<dbReference type="PROSITE" id="PS51078">
    <property type="entry name" value="ICLR_ED"/>
    <property type="match status" value="1"/>
</dbReference>
<protein>
    <submittedName>
        <fullName evidence="5">IclR family transcriptional regulator</fullName>
    </submittedName>
</protein>
<dbReference type="Gene3D" id="1.10.10.10">
    <property type="entry name" value="Winged helix-like DNA-binding domain superfamily/Winged helix DNA-binding domain"/>
    <property type="match status" value="1"/>
</dbReference>
<dbReference type="PANTHER" id="PTHR30136:SF35">
    <property type="entry name" value="HTH-TYPE TRANSCRIPTIONAL REGULATOR RV1719"/>
    <property type="match status" value="1"/>
</dbReference>
<dbReference type="GO" id="GO:0045892">
    <property type="term" value="P:negative regulation of DNA-templated transcription"/>
    <property type="evidence" value="ECO:0007669"/>
    <property type="project" value="TreeGrafter"/>
</dbReference>
<evidence type="ECO:0000256" key="3">
    <source>
        <dbReference type="ARBA" id="ARBA00023163"/>
    </source>
</evidence>
<dbReference type="GO" id="GO:0003700">
    <property type="term" value="F:DNA-binding transcription factor activity"/>
    <property type="evidence" value="ECO:0007669"/>
    <property type="project" value="TreeGrafter"/>
</dbReference>
<dbReference type="InterPro" id="IPR036388">
    <property type="entry name" value="WH-like_DNA-bd_sf"/>
</dbReference>
<keyword evidence="1" id="KW-0805">Transcription regulation</keyword>
<dbReference type="InterPro" id="IPR014757">
    <property type="entry name" value="Tscrpt_reg_IclR_C"/>
</dbReference>
<dbReference type="PANTHER" id="PTHR30136">
    <property type="entry name" value="HELIX-TURN-HELIX TRANSCRIPTIONAL REGULATOR, ICLR FAMILY"/>
    <property type="match status" value="1"/>
</dbReference>
<gene>
    <name evidence="5" type="ORF">MMSR116_27150</name>
</gene>
<evidence type="ECO:0000313" key="6">
    <source>
        <dbReference type="Proteomes" id="UP000012488"/>
    </source>
</evidence>
<keyword evidence="3" id="KW-0804">Transcription</keyword>
<dbReference type="EMBL" id="CP043538">
    <property type="protein sequence ID" value="QGY05164.1"/>
    <property type="molecule type" value="Genomic_DNA"/>
</dbReference>
<dbReference type="SUPFAM" id="SSF55781">
    <property type="entry name" value="GAF domain-like"/>
    <property type="match status" value="1"/>
</dbReference>
<dbReference type="InterPro" id="IPR036390">
    <property type="entry name" value="WH_DNA-bd_sf"/>
</dbReference>
<dbReference type="Proteomes" id="UP000012488">
    <property type="component" value="Chromosome"/>
</dbReference>